<feature type="compositionally biased region" description="Low complexity" evidence="1">
    <location>
        <begin position="107"/>
        <end position="121"/>
    </location>
</feature>
<feature type="non-terminal residue" evidence="2">
    <location>
        <position position="193"/>
    </location>
</feature>
<protein>
    <submittedName>
        <fullName evidence="2">Uncharacterized protein</fullName>
    </submittedName>
</protein>
<name>A0A6J4JLJ3_9PROT</name>
<dbReference type="AlphaFoldDB" id="A0A6J4JLJ3"/>
<organism evidence="2">
    <name type="scientific">uncultured Craurococcus sp</name>
    <dbReference type="NCBI Taxonomy" id="1135998"/>
    <lineage>
        <taxon>Bacteria</taxon>
        <taxon>Pseudomonadati</taxon>
        <taxon>Pseudomonadota</taxon>
        <taxon>Alphaproteobacteria</taxon>
        <taxon>Acetobacterales</taxon>
        <taxon>Acetobacteraceae</taxon>
        <taxon>Craurococcus</taxon>
        <taxon>environmental samples</taxon>
    </lineage>
</organism>
<feature type="non-terminal residue" evidence="2">
    <location>
        <position position="1"/>
    </location>
</feature>
<sequence>DACGDDPASPRDGGIAGPWPGRGPAQPDGESKRAGADRAAPAGRHPGHPHPGPAATLGTRCPRHAGGAAHHHRAARHGRRLDHAALRHRLSHADARGRAQPRRARPCPRLARPGALPLPHRGPYRHGRQPRVEPGALGAPRLRGAGLSDLAPWRQRGPAGVDRARREPASGRHPGRKRGGPQPARPDHQSRQL</sequence>
<feature type="compositionally biased region" description="Basic residues" evidence="1">
    <location>
        <begin position="69"/>
        <end position="80"/>
    </location>
</feature>
<accession>A0A6J4JLJ3</accession>
<proteinExistence type="predicted"/>
<dbReference type="EMBL" id="CADCTD010000168">
    <property type="protein sequence ID" value="CAA9281633.1"/>
    <property type="molecule type" value="Genomic_DNA"/>
</dbReference>
<feature type="compositionally biased region" description="Basic and acidic residues" evidence="1">
    <location>
        <begin position="81"/>
        <end position="97"/>
    </location>
</feature>
<gene>
    <name evidence="2" type="ORF">AVDCRST_MAG27-3865</name>
</gene>
<evidence type="ECO:0000256" key="1">
    <source>
        <dbReference type="SAM" id="MobiDB-lite"/>
    </source>
</evidence>
<feature type="region of interest" description="Disordered" evidence="1">
    <location>
        <begin position="1"/>
        <end position="193"/>
    </location>
</feature>
<feature type="compositionally biased region" description="Low complexity" evidence="1">
    <location>
        <begin position="134"/>
        <end position="147"/>
    </location>
</feature>
<reference evidence="2" key="1">
    <citation type="submission" date="2020-02" db="EMBL/GenBank/DDBJ databases">
        <authorList>
            <person name="Meier V. D."/>
        </authorList>
    </citation>
    <scope>NUCLEOTIDE SEQUENCE</scope>
    <source>
        <strain evidence="2">AVDCRST_MAG27</strain>
    </source>
</reference>
<evidence type="ECO:0000313" key="2">
    <source>
        <dbReference type="EMBL" id="CAA9281633.1"/>
    </source>
</evidence>